<name>C1FP95_CLOBJ</name>
<organism evidence="1 2">
    <name type="scientific">Clostridium botulinum (strain Kyoto / Type A2)</name>
    <dbReference type="NCBI Taxonomy" id="536232"/>
    <lineage>
        <taxon>Bacteria</taxon>
        <taxon>Bacillati</taxon>
        <taxon>Bacillota</taxon>
        <taxon>Clostridia</taxon>
        <taxon>Eubacteriales</taxon>
        <taxon>Clostridiaceae</taxon>
        <taxon>Clostridium</taxon>
    </lineage>
</organism>
<dbReference type="Pfam" id="PF20476">
    <property type="entry name" value="DUF6718"/>
    <property type="match status" value="1"/>
</dbReference>
<dbReference type="Proteomes" id="UP000001374">
    <property type="component" value="Chromosome"/>
</dbReference>
<gene>
    <name evidence="1" type="ordered locus">CLM_2084</name>
</gene>
<sequence>MCYLIVKDFNKKGSIAIELNDNKEVAGLSKFLTARLKDTSKQVVTISDLETWEEYAPFNIVNNASEFIDKAEKM</sequence>
<evidence type="ECO:0000313" key="2">
    <source>
        <dbReference type="Proteomes" id="UP000001374"/>
    </source>
</evidence>
<dbReference type="EMBL" id="CP001581">
    <property type="protein sequence ID" value="ACO86870.1"/>
    <property type="molecule type" value="Genomic_DNA"/>
</dbReference>
<dbReference type="RefSeq" id="WP_012705553.1">
    <property type="nucleotide sequence ID" value="NC_012563.1"/>
</dbReference>
<protein>
    <submittedName>
        <fullName evidence="1">Uncharacterized protein</fullName>
    </submittedName>
</protein>
<dbReference type="KEGG" id="cby:CLM_2084"/>
<evidence type="ECO:0000313" key="1">
    <source>
        <dbReference type="EMBL" id="ACO86870.1"/>
    </source>
</evidence>
<dbReference type="eggNOG" id="ENOG5033KU2">
    <property type="taxonomic scope" value="Bacteria"/>
</dbReference>
<dbReference type="HOGENOM" id="CLU_2681210_0_0_9"/>
<dbReference type="AlphaFoldDB" id="C1FP95"/>
<reference evidence="1 2" key="1">
    <citation type="submission" date="2008-10" db="EMBL/GenBank/DDBJ databases">
        <title>Genome sequence of Clostridium botulinum A2 Kyoto.</title>
        <authorList>
            <person name="Shrivastava S."/>
            <person name="Brinkac L.M."/>
            <person name="Brown J.L."/>
            <person name="Bruce D."/>
            <person name="Detter C.C."/>
            <person name="Johnson E.A."/>
            <person name="Munk C.A."/>
            <person name="Smith L.A."/>
            <person name="Smith T.J."/>
            <person name="Sutton G."/>
            <person name="Brettin T.S."/>
        </authorList>
    </citation>
    <scope>NUCLEOTIDE SEQUENCE [LARGE SCALE GENOMIC DNA]</scope>
    <source>
        <strain evidence="2">Kyoto / Type A2</strain>
    </source>
</reference>
<proteinExistence type="predicted"/>
<accession>C1FP95</accession>
<dbReference type="InterPro" id="IPR046564">
    <property type="entry name" value="DUF6718"/>
</dbReference>